<sequence length="540" mass="60642">MSRLGLYFHTLRHLRPIQVTSRIWLRLYRPAVDLRPAPGLRRVSTPLRAPIPTQPSLLGPTTFRLLNEQRECANAQDWHPAGVEKLWIYNLHYFDDLNASQADARRAWHVALLERWVKEVAPGQGDAWEPYPVSRRLVNWLKWALRGNEPTRAVLDSLAAQTRWLTQRLEYHLLGNHLFANAKALVFAGLYFSGSEAESWRAQGMRIVEQELAEQVLGDGGHFELSPMYHAAMLEDVLDLINVQQSYARRVPPSWHDAVARMLRWAQTMNHPDGQLSFFNDSALGIAPDLATLQSYASSLGLPRVERRVDALVRLQNSGYIQAAAGPAYLLCDCGAVGPTYLPGHAHADTLSFELSLHGQRWFVNSGTSQYGLSPERQRQRGTAAHNTVAVDEQDSSEVWAGFRVARRAKVTINEVARHPDEIVIDASHDGYRRLPGANQHRRRWSLRPEGLRIEDRIGGSFASAEAFFHLHPDVRATRDDGGQIQLIGPGDTAAQLSFEGAAAISIDAGTWHPGFGESRANVCIRVRFTGERLLSDLRW</sequence>
<dbReference type="InterPro" id="IPR031680">
    <property type="entry name" value="Hepar_II_III_N"/>
</dbReference>
<dbReference type="PANTHER" id="PTHR39210">
    <property type="entry name" value="HEPARIN-SULFATE LYASE"/>
    <property type="match status" value="1"/>
</dbReference>
<keyword evidence="4" id="KW-0456">Lyase</keyword>
<reference evidence="8" key="1">
    <citation type="journal article" date="2019" name="Int. J. Syst. Evol. Microbiol.">
        <title>The Global Catalogue of Microorganisms (GCM) 10K type strain sequencing project: providing services to taxonomists for standard genome sequencing and annotation.</title>
        <authorList>
            <consortium name="The Broad Institute Genomics Platform"/>
            <consortium name="The Broad Institute Genome Sequencing Center for Infectious Disease"/>
            <person name="Wu L."/>
            <person name="Ma J."/>
        </authorList>
    </citation>
    <scope>NUCLEOTIDE SEQUENCE [LARGE SCALE GENOMIC DNA]</scope>
    <source>
        <strain evidence="8">CGMCC 1.10759</strain>
    </source>
</reference>
<comment type="subcellular location">
    <subcellularLocation>
        <location evidence="1">Periplasm</location>
    </subcellularLocation>
</comment>
<proteinExistence type="predicted"/>
<name>A0ABV8T105_9GAMM</name>
<evidence type="ECO:0000256" key="3">
    <source>
        <dbReference type="ARBA" id="ARBA00022764"/>
    </source>
</evidence>
<keyword evidence="3" id="KW-0574">Periplasm</keyword>
<evidence type="ECO:0000313" key="8">
    <source>
        <dbReference type="Proteomes" id="UP001595904"/>
    </source>
</evidence>
<evidence type="ECO:0000256" key="2">
    <source>
        <dbReference type="ARBA" id="ARBA00022729"/>
    </source>
</evidence>
<accession>A0ABV8T105</accession>
<evidence type="ECO:0000313" key="7">
    <source>
        <dbReference type="EMBL" id="MFC4313372.1"/>
    </source>
</evidence>
<feature type="domain" description="Heparinase II/III-like C-terminal" evidence="5">
    <location>
        <begin position="312"/>
        <end position="536"/>
    </location>
</feature>
<dbReference type="Gene3D" id="1.50.10.100">
    <property type="entry name" value="Chondroitin AC/alginate lyase"/>
    <property type="match status" value="1"/>
</dbReference>
<dbReference type="Gene3D" id="2.70.98.70">
    <property type="match status" value="1"/>
</dbReference>
<dbReference type="InterPro" id="IPR012480">
    <property type="entry name" value="Hepar_II_III_C"/>
</dbReference>
<evidence type="ECO:0000256" key="4">
    <source>
        <dbReference type="ARBA" id="ARBA00023239"/>
    </source>
</evidence>
<keyword evidence="2" id="KW-0732">Signal</keyword>
<dbReference type="Proteomes" id="UP001595904">
    <property type="component" value="Unassembled WGS sequence"/>
</dbReference>
<dbReference type="RefSeq" id="WP_380603630.1">
    <property type="nucleotide sequence ID" value="NZ_JBHSDU010000015.1"/>
</dbReference>
<protein>
    <submittedName>
        <fullName evidence="7">Heparinase II/III family protein</fullName>
    </submittedName>
</protein>
<gene>
    <name evidence="7" type="ORF">ACFPN2_30125</name>
</gene>
<dbReference type="Pfam" id="PF07940">
    <property type="entry name" value="Hepar_II_III_C"/>
    <property type="match status" value="1"/>
</dbReference>
<dbReference type="SUPFAM" id="SSF48230">
    <property type="entry name" value="Chondroitin AC/alginate lyase"/>
    <property type="match status" value="1"/>
</dbReference>
<evidence type="ECO:0000259" key="5">
    <source>
        <dbReference type="Pfam" id="PF07940"/>
    </source>
</evidence>
<evidence type="ECO:0000259" key="6">
    <source>
        <dbReference type="Pfam" id="PF16889"/>
    </source>
</evidence>
<evidence type="ECO:0000256" key="1">
    <source>
        <dbReference type="ARBA" id="ARBA00004418"/>
    </source>
</evidence>
<comment type="caution">
    <text evidence="7">The sequence shown here is derived from an EMBL/GenBank/DDBJ whole genome shotgun (WGS) entry which is preliminary data.</text>
</comment>
<feature type="domain" description="Heparin-sulfate lyase N-terminal" evidence="6">
    <location>
        <begin position="110"/>
        <end position="284"/>
    </location>
</feature>
<dbReference type="EMBL" id="JBHSDU010000015">
    <property type="protein sequence ID" value="MFC4313372.1"/>
    <property type="molecule type" value="Genomic_DNA"/>
</dbReference>
<dbReference type="InterPro" id="IPR008929">
    <property type="entry name" value="Chondroitin_lyas"/>
</dbReference>
<dbReference type="Pfam" id="PF16889">
    <property type="entry name" value="Hepar_II_III_N"/>
    <property type="match status" value="1"/>
</dbReference>
<organism evidence="7 8">
    <name type="scientific">Steroidobacter flavus</name>
    <dbReference type="NCBI Taxonomy" id="1842136"/>
    <lineage>
        <taxon>Bacteria</taxon>
        <taxon>Pseudomonadati</taxon>
        <taxon>Pseudomonadota</taxon>
        <taxon>Gammaproteobacteria</taxon>
        <taxon>Steroidobacterales</taxon>
        <taxon>Steroidobacteraceae</taxon>
        <taxon>Steroidobacter</taxon>
    </lineage>
</organism>
<dbReference type="PANTHER" id="PTHR39210:SF1">
    <property type="entry name" value="HEPARIN-SULFATE LYASE"/>
    <property type="match status" value="1"/>
</dbReference>
<keyword evidence="8" id="KW-1185">Reference proteome</keyword>